<dbReference type="EMBL" id="RSAA01000001">
    <property type="protein sequence ID" value="RRO20454.1"/>
    <property type="molecule type" value="Genomic_DNA"/>
</dbReference>
<comment type="catalytic activity">
    <reaction evidence="16">
        <text>a quinol + 2 Fe(III)-[cytochrome c](out) = a quinone + 2 Fe(II)-[cytochrome c](out) + 2 H(+)(out)</text>
        <dbReference type="Rhea" id="RHEA:11484"/>
        <dbReference type="Rhea" id="RHEA-COMP:10350"/>
        <dbReference type="Rhea" id="RHEA-COMP:14399"/>
        <dbReference type="ChEBI" id="CHEBI:15378"/>
        <dbReference type="ChEBI" id="CHEBI:24646"/>
        <dbReference type="ChEBI" id="CHEBI:29033"/>
        <dbReference type="ChEBI" id="CHEBI:29034"/>
        <dbReference type="ChEBI" id="CHEBI:132124"/>
        <dbReference type="EC" id="7.1.1.8"/>
    </reaction>
</comment>
<keyword evidence="8" id="KW-0679">Respiratory chain</keyword>
<evidence type="ECO:0000256" key="3">
    <source>
        <dbReference type="ARBA" id="ARBA00012951"/>
    </source>
</evidence>
<feature type="transmembrane region" description="Helical" evidence="19">
    <location>
        <begin position="117"/>
        <end position="138"/>
    </location>
</feature>
<dbReference type="Gene3D" id="1.20.810.10">
    <property type="entry name" value="Cytochrome Bc1 Complex, Chain C"/>
    <property type="match status" value="1"/>
</dbReference>
<evidence type="ECO:0000256" key="12">
    <source>
        <dbReference type="ARBA" id="ARBA00022982"/>
    </source>
</evidence>
<keyword evidence="11" id="KW-1278">Translocase</keyword>
<keyword evidence="5" id="KW-0813">Transport</keyword>
<dbReference type="EC" id="7.1.1.8" evidence="3"/>
<dbReference type="AlphaFoldDB" id="A0A426K4X9"/>
<evidence type="ECO:0000256" key="18">
    <source>
        <dbReference type="SAM" id="MobiDB-lite"/>
    </source>
</evidence>
<dbReference type="OrthoDB" id="9804503at2"/>
<evidence type="ECO:0000256" key="14">
    <source>
        <dbReference type="ARBA" id="ARBA00023004"/>
    </source>
</evidence>
<evidence type="ECO:0000256" key="9">
    <source>
        <dbReference type="ARBA" id="ARBA00022692"/>
    </source>
</evidence>
<dbReference type="GO" id="GO:0046872">
    <property type="term" value="F:metal ion binding"/>
    <property type="evidence" value="ECO:0007669"/>
    <property type="project" value="UniProtKB-KW"/>
</dbReference>
<evidence type="ECO:0000256" key="7">
    <source>
        <dbReference type="ARBA" id="ARBA00022617"/>
    </source>
</evidence>
<evidence type="ECO:0000256" key="13">
    <source>
        <dbReference type="ARBA" id="ARBA00022989"/>
    </source>
</evidence>
<protein>
    <recommendedName>
        <fullName evidence="4">Cytochrome bc1 complex cytochrome b subunit</fullName>
        <ecNumber evidence="3">7.1.1.8</ecNumber>
    </recommendedName>
    <alternativeName>
        <fullName evidence="17">Cytochrome bc1 reductase complex subunit QcrB</fullName>
    </alternativeName>
</protein>
<dbReference type="InterPro" id="IPR005797">
    <property type="entry name" value="Cyt_b/b6_N"/>
</dbReference>
<dbReference type="GO" id="GO:0022904">
    <property type="term" value="P:respiratory electron transport chain"/>
    <property type="evidence" value="ECO:0007669"/>
    <property type="project" value="InterPro"/>
</dbReference>
<evidence type="ECO:0000256" key="10">
    <source>
        <dbReference type="ARBA" id="ARBA00022723"/>
    </source>
</evidence>
<feature type="compositionally biased region" description="Basic and acidic residues" evidence="18">
    <location>
        <begin position="515"/>
        <end position="535"/>
    </location>
</feature>
<comment type="cofactor">
    <cofactor evidence="1">
        <name>heme</name>
        <dbReference type="ChEBI" id="CHEBI:30413"/>
    </cofactor>
</comment>
<dbReference type="PROSITE" id="PS51002">
    <property type="entry name" value="CYTB_NTER"/>
    <property type="match status" value="1"/>
</dbReference>
<dbReference type="PANTHER" id="PTHR19271:SF16">
    <property type="entry name" value="CYTOCHROME B"/>
    <property type="match status" value="1"/>
</dbReference>
<keyword evidence="9 19" id="KW-0812">Transmembrane</keyword>
<dbReference type="SUPFAM" id="SSF81648">
    <property type="entry name" value="a domain/subunit of cytochrome bc1 complex (Ubiquinol-cytochrome c reductase)"/>
    <property type="match status" value="1"/>
</dbReference>
<name>A0A426K4X9_9PSEU</name>
<feature type="transmembrane region" description="Helical" evidence="19">
    <location>
        <begin position="261"/>
        <end position="283"/>
    </location>
</feature>
<comment type="subcellular location">
    <subcellularLocation>
        <location evidence="2">Cell membrane</location>
        <topology evidence="2">Multi-pass membrane protein</topology>
    </subcellularLocation>
</comment>
<dbReference type="GO" id="GO:0005886">
    <property type="term" value="C:plasma membrane"/>
    <property type="evidence" value="ECO:0007669"/>
    <property type="project" value="UniProtKB-SubCell"/>
</dbReference>
<dbReference type="InterPro" id="IPR036150">
    <property type="entry name" value="Cyt_b/b6_C_sf"/>
</dbReference>
<dbReference type="Pfam" id="PF13631">
    <property type="entry name" value="Cytochrom_B_N_2"/>
    <property type="match status" value="1"/>
</dbReference>
<accession>A0A426K4X9</accession>
<dbReference type="InterPro" id="IPR016174">
    <property type="entry name" value="Di-haem_cyt_TM"/>
</dbReference>
<feature type="transmembrane region" description="Helical" evidence="19">
    <location>
        <begin position="47"/>
        <end position="73"/>
    </location>
</feature>
<dbReference type="FunFam" id="1.20.810.10:FF:000007">
    <property type="entry name" value="Ubiquinol-cytochrome C reductase B subunit"/>
    <property type="match status" value="1"/>
</dbReference>
<evidence type="ECO:0000256" key="17">
    <source>
        <dbReference type="ARBA" id="ARBA00029568"/>
    </source>
</evidence>
<feature type="transmembrane region" description="Helical" evidence="19">
    <location>
        <begin position="150"/>
        <end position="170"/>
    </location>
</feature>
<dbReference type="PANTHER" id="PTHR19271">
    <property type="entry name" value="CYTOCHROME B"/>
    <property type="match status" value="1"/>
</dbReference>
<gene>
    <name evidence="21" type="ORF">EIL87_00705</name>
</gene>
<keyword evidence="15 19" id="KW-0472">Membrane</keyword>
<evidence type="ECO:0000259" key="20">
    <source>
        <dbReference type="PROSITE" id="PS51002"/>
    </source>
</evidence>
<keyword evidence="6" id="KW-1003">Cell membrane</keyword>
<evidence type="ECO:0000256" key="16">
    <source>
        <dbReference type="ARBA" id="ARBA00029351"/>
    </source>
</evidence>
<evidence type="ECO:0000256" key="4">
    <source>
        <dbReference type="ARBA" id="ARBA00016116"/>
    </source>
</evidence>
<keyword evidence="7" id="KW-0349">Heme</keyword>
<evidence type="ECO:0000256" key="5">
    <source>
        <dbReference type="ARBA" id="ARBA00022448"/>
    </source>
</evidence>
<dbReference type="RefSeq" id="WP_125088156.1">
    <property type="nucleotide sequence ID" value="NZ_RSAA01000001.1"/>
</dbReference>
<feature type="domain" description="Cytochrome b/b6 N-terminal region profile" evidence="20">
    <location>
        <begin position="21"/>
        <end position="247"/>
    </location>
</feature>
<sequence length="547" mass="61036">MSKLTQPTKPESRLSRSVAEGADELDKRFRAAPGMRRQLNKVFPTNWSFLLGEIALYSFIILLITGTYLAYFFDPSMAEVTYNGAFTNLRGVEMSRAFESTLDISFEVRGGMFARQLHHWSALIFMCGLTAHMFRIFFTGAFRRPRETNWLIGVSLFVLGMFEGFVGYSLPDDLLSGTGLRIASGIVLSIPIIGTWLQWLLFGAEFPGTVIIPRFYLFHVFVLPGLILALVAAHLAIVWYQKHTQFPGPKRTEQNVVGVRIMPVFAVKSTGFFLIVTGVLAIMSGIFQINAIWNFGPYLAAQVSAASQPDWYMMWTDGMGRLWPPWELYLGPFTVPAPFFPLILGMGLVFTIAAMYPMLERKLSGDDAHHNLLQRPRDCPVRTSLGAMAITFFVIVLISGMNDIVAFVFGLSLDMMTWAGRVGVLVLPPLAYYVTYRLCLGLQRGDREVLDHGVETGVVKRLPHGEFIEVHQPLGPVDEHGHPVPLDYQGAPVPKKMNQLGAAGRSVPGSLLRPDPPEETRELDAALEREEHEQTEVGSGRPRPPED</sequence>
<dbReference type="SUPFAM" id="SSF81342">
    <property type="entry name" value="Transmembrane di-heme cytochromes"/>
    <property type="match status" value="1"/>
</dbReference>
<evidence type="ECO:0000256" key="15">
    <source>
        <dbReference type="ARBA" id="ARBA00023136"/>
    </source>
</evidence>
<evidence type="ECO:0000256" key="2">
    <source>
        <dbReference type="ARBA" id="ARBA00004651"/>
    </source>
</evidence>
<dbReference type="InterPro" id="IPR027387">
    <property type="entry name" value="Cytb/b6-like_sf"/>
</dbReference>
<proteinExistence type="predicted"/>
<keyword evidence="12" id="KW-0249">Electron transport</keyword>
<evidence type="ECO:0000313" key="22">
    <source>
        <dbReference type="Proteomes" id="UP000274515"/>
    </source>
</evidence>
<comment type="caution">
    <text evidence="21">The sequence shown here is derived from an EMBL/GenBank/DDBJ whole genome shotgun (WGS) entry which is preliminary data.</text>
</comment>
<evidence type="ECO:0000313" key="21">
    <source>
        <dbReference type="EMBL" id="RRO20454.1"/>
    </source>
</evidence>
<keyword evidence="22" id="KW-1185">Reference proteome</keyword>
<dbReference type="GO" id="GO:0016491">
    <property type="term" value="F:oxidoreductase activity"/>
    <property type="evidence" value="ECO:0007669"/>
    <property type="project" value="InterPro"/>
</dbReference>
<evidence type="ECO:0000256" key="8">
    <source>
        <dbReference type="ARBA" id="ARBA00022660"/>
    </source>
</evidence>
<feature type="transmembrane region" description="Helical" evidence="19">
    <location>
        <begin position="216"/>
        <end position="241"/>
    </location>
</feature>
<feature type="region of interest" description="Disordered" evidence="18">
    <location>
        <begin position="479"/>
        <end position="547"/>
    </location>
</feature>
<dbReference type="Proteomes" id="UP000274515">
    <property type="component" value="Unassembled WGS sequence"/>
</dbReference>
<feature type="transmembrane region" description="Helical" evidence="19">
    <location>
        <begin position="182"/>
        <end position="204"/>
    </location>
</feature>
<keyword evidence="14" id="KW-0408">Iron</keyword>
<keyword evidence="13 19" id="KW-1133">Transmembrane helix</keyword>
<feature type="transmembrane region" description="Helical" evidence="19">
    <location>
        <begin position="335"/>
        <end position="356"/>
    </location>
</feature>
<feature type="transmembrane region" description="Helical" evidence="19">
    <location>
        <begin position="385"/>
        <end position="409"/>
    </location>
</feature>
<evidence type="ECO:0000256" key="19">
    <source>
        <dbReference type="SAM" id="Phobius"/>
    </source>
</evidence>
<organism evidence="21 22">
    <name type="scientific">Saccharopolyspora rhizosphaerae</name>
    <dbReference type="NCBI Taxonomy" id="2492662"/>
    <lineage>
        <taxon>Bacteria</taxon>
        <taxon>Bacillati</taxon>
        <taxon>Actinomycetota</taxon>
        <taxon>Actinomycetes</taxon>
        <taxon>Pseudonocardiales</taxon>
        <taxon>Pseudonocardiaceae</taxon>
        <taxon>Saccharopolyspora</taxon>
    </lineage>
</organism>
<keyword evidence="10" id="KW-0479">Metal-binding</keyword>
<evidence type="ECO:0000256" key="1">
    <source>
        <dbReference type="ARBA" id="ARBA00001971"/>
    </source>
</evidence>
<reference evidence="21 22" key="1">
    <citation type="submission" date="2018-11" db="EMBL/GenBank/DDBJ databases">
        <title>Saccharopolyspora rhizosphaerae sp. nov., an actinomycete isolated from rhizosphere soil in Thailand.</title>
        <authorList>
            <person name="Intra B."/>
            <person name="Euanorasetr J."/>
            <person name="Take A."/>
            <person name="Inahashi Y."/>
            <person name="Mori M."/>
            <person name="Panbangred W."/>
            <person name="Matsumoto A."/>
        </authorList>
    </citation>
    <scope>NUCLEOTIDE SEQUENCE [LARGE SCALE GENOMIC DNA]</scope>
    <source>
        <strain evidence="21 22">H219</strain>
    </source>
</reference>
<dbReference type="GO" id="GO:0008121">
    <property type="term" value="F:quinol-cytochrome-c reductase activity"/>
    <property type="evidence" value="ECO:0007669"/>
    <property type="project" value="UniProtKB-EC"/>
</dbReference>
<evidence type="ECO:0000256" key="11">
    <source>
        <dbReference type="ARBA" id="ARBA00022967"/>
    </source>
</evidence>
<evidence type="ECO:0000256" key="6">
    <source>
        <dbReference type="ARBA" id="ARBA00022475"/>
    </source>
</evidence>
<feature type="transmembrane region" description="Helical" evidence="19">
    <location>
        <begin position="415"/>
        <end position="434"/>
    </location>
</feature>